<sequence length="457" mass="52906">MESENPYAHIKEFEDVCNTFQEGGASIDLMRLKLFPFTLKDKAKIWLNSLRPRSIRTWTDLQAEFLKIFPTHRTNGLKRQISNFSAKENEKFYECWERYMEAINACPHHGFDTWLLVSYFYDGMSSSMKQLLETMCGGDFMREVGREVSTKCLLMLRLGCTLNEDIDMKAKVAAMTRRLEELELKKIHEVQALLKHQCKSSHVLFVNLMSTWWRSALQFQLLGNVWRSSKCHWTIQAQQQCFIWKYLQLKLEEPSKFLLEAKSTSVYTATQPSQQASNLEQAIVNLSKVVGDFVGDQKSINAQLSQRIDSVENTLNKRMDGMQNDLSQKIDNLQYSISRLTNLNTVQEKGDFLLNLTKTPRVSMKWKLMRENLHSHDWRKVVEKALLDLGASVNLLPYSVYKQLGLGELKPTSITLSLADRSVKIPRGIIEDVLVQVDNFYYPVDFVVLDTTQLSRN</sequence>
<dbReference type="Gene3D" id="2.40.70.10">
    <property type="entry name" value="Acid Proteases"/>
    <property type="match status" value="1"/>
</dbReference>
<evidence type="ECO:0000313" key="2">
    <source>
        <dbReference type="EMBL" id="RVW69231.1"/>
    </source>
</evidence>
<evidence type="ECO:0000259" key="1">
    <source>
        <dbReference type="Pfam" id="PF03732"/>
    </source>
</evidence>
<comment type="caution">
    <text evidence="2">The sequence shown here is derived from an EMBL/GenBank/DDBJ whole genome shotgun (WGS) entry which is preliminary data.</text>
</comment>
<dbReference type="CDD" id="cd00303">
    <property type="entry name" value="retropepsin_like"/>
    <property type="match status" value="1"/>
</dbReference>
<dbReference type="InterPro" id="IPR021109">
    <property type="entry name" value="Peptidase_aspartic_dom_sf"/>
</dbReference>
<dbReference type="PANTHER" id="PTHR33067">
    <property type="entry name" value="RNA-DIRECTED DNA POLYMERASE-RELATED"/>
    <property type="match status" value="1"/>
</dbReference>
<feature type="domain" description="Retrotransposon gag" evidence="1">
    <location>
        <begin position="33"/>
        <end position="125"/>
    </location>
</feature>
<reference evidence="2 3" key="1">
    <citation type="journal article" date="2018" name="PLoS Genet.">
        <title>Population sequencing reveals clonal diversity and ancestral inbreeding in the grapevine cultivar Chardonnay.</title>
        <authorList>
            <person name="Roach M.J."/>
            <person name="Johnson D.L."/>
            <person name="Bohlmann J."/>
            <person name="van Vuuren H.J."/>
            <person name="Jones S.J."/>
            <person name="Pretorius I.S."/>
            <person name="Schmidt S.A."/>
            <person name="Borneman A.R."/>
        </authorList>
    </citation>
    <scope>NUCLEOTIDE SEQUENCE [LARGE SCALE GENOMIC DNA]</scope>
    <source>
        <strain evidence="3">cv. Chardonnay</strain>
        <tissue evidence="2">Leaf</tissue>
    </source>
</reference>
<dbReference type="AlphaFoldDB" id="A0A438GAN4"/>
<dbReference type="InterPro" id="IPR005162">
    <property type="entry name" value="Retrotrans_gag_dom"/>
</dbReference>
<protein>
    <recommendedName>
        <fullName evidence="1">Retrotransposon gag domain-containing protein</fullName>
    </recommendedName>
</protein>
<dbReference type="Pfam" id="PF03732">
    <property type="entry name" value="Retrotrans_gag"/>
    <property type="match status" value="1"/>
</dbReference>
<dbReference type="Proteomes" id="UP000288805">
    <property type="component" value="Unassembled WGS sequence"/>
</dbReference>
<accession>A0A438GAN4</accession>
<dbReference type="PANTHER" id="PTHR33067:SF32">
    <property type="entry name" value="ASPARTIC PEPTIDASE DDI1-TYPE DOMAIN-CONTAINING PROTEIN"/>
    <property type="match status" value="1"/>
</dbReference>
<evidence type="ECO:0000313" key="3">
    <source>
        <dbReference type="Proteomes" id="UP000288805"/>
    </source>
</evidence>
<gene>
    <name evidence="2" type="ORF">CK203_060806</name>
</gene>
<organism evidence="2 3">
    <name type="scientific">Vitis vinifera</name>
    <name type="common">Grape</name>
    <dbReference type="NCBI Taxonomy" id="29760"/>
    <lineage>
        <taxon>Eukaryota</taxon>
        <taxon>Viridiplantae</taxon>
        <taxon>Streptophyta</taxon>
        <taxon>Embryophyta</taxon>
        <taxon>Tracheophyta</taxon>
        <taxon>Spermatophyta</taxon>
        <taxon>Magnoliopsida</taxon>
        <taxon>eudicotyledons</taxon>
        <taxon>Gunneridae</taxon>
        <taxon>Pentapetalae</taxon>
        <taxon>rosids</taxon>
        <taxon>Vitales</taxon>
        <taxon>Vitaceae</taxon>
        <taxon>Viteae</taxon>
        <taxon>Vitis</taxon>
    </lineage>
</organism>
<name>A0A438GAN4_VITVI</name>
<dbReference type="EMBL" id="QGNW01000504">
    <property type="protein sequence ID" value="RVW69231.1"/>
    <property type="molecule type" value="Genomic_DNA"/>
</dbReference>
<proteinExistence type="predicted"/>